<organism evidence="2 3">
    <name type="scientific">Consotaella salsifontis</name>
    <dbReference type="NCBI Taxonomy" id="1365950"/>
    <lineage>
        <taxon>Bacteria</taxon>
        <taxon>Pseudomonadati</taxon>
        <taxon>Pseudomonadota</taxon>
        <taxon>Alphaproteobacteria</taxon>
        <taxon>Hyphomicrobiales</taxon>
        <taxon>Aurantimonadaceae</taxon>
        <taxon>Consotaella</taxon>
    </lineage>
</organism>
<keyword evidence="3" id="KW-1185">Reference proteome</keyword>
<evidence type="ECO:0000313" key="2">
    <source>
        <dbReference type="EMBL" id="SKA30853.1"/>
    </source>
</evidence>
<dbReference type="InterPro" id="IPR010982">
    <property type="entry name" value="Lambda_DNA-bd_dom_sf"/>
</dbReference>
<protein>
    <recommendedName>
        <fullName evidence="4">Helix-turn-helix</fullName>
    </recommendedName>
</protein>
<dbReference type="Gene3D" id="1.10.260.40">
    <property type="entry name" value="lambda repressor-like DNA-binding domains"/>
    <property type="match status" value="1"/>
</dbReference>
<proteinExistence type="predicted"/>
<dbReference type="SUPFAM" id="SSF47413">
    <property type="entry name" value="lambda repressor-like DNA-binding domains"/>
    <property type="match status" value="1"/>
</dbReference>
<evidence type="ECO:0008006" key="4">
    <source>
        <dbReference type="Google" id="ProtNLM"/>
    </source>
</evidence>
<accession>A0A1T4SRR4</accession>
<dbReference type="AlphaFoldDB" id="A0A1T4SRR4"/>
<evidence type="ECO:0000313" key="3">
    <source>
        <dbReference type="Proteomes" id="UP000190135"/>
    </source>
</evidence>
<dbReference type="EMBL" id="FUXL01000013">
    <property type="protein sequence ID" value="SKA30853.1"/>
    <property type="molecule type" value="Genomic_DNA"/>
</dbReference>
<dbReference type="STRING" id="1365950.SAMN05428963_11374"/>
<name>A0A1T4SRR4_9HYPH</name>
<dbReference type="RefSeq" id="WP_131829945.1">
    <property type="nucleotide sequence ID" value="NZ_FUXL01000013.1"/>
</dbReference>
<feature type="compositionally biased region" description="Gly residues" evidence="1">
    <location>
        <begin position="64"/>
        <end position="79"/>
    </location>
</feature>
<sequence>MIPEQCRAARALLDWTTRKLAEASHLDNAIVEDFEKGLKRPAQQDIVTMKRVLEQAGVEFLPADGGGPGVRLQRGGAGTEAGLKPSELNAANDG</sequence>
<dbReference type="Proteomes" id="UP000190135">
    <property type="component" value="Unassembled WGS sequence"/>
</dbReference>
<dbReference type="GO" id="GO:0003677">
    <property type="term" value="F:DNA binding"/>
    <property type="evidence" value="ECO:0007669"/>
    <property type="project" value="InterPro"/>
</dbReference>
<evidence type="ECO:0000256" key="1">
    <source>
        <dbReference type="SAM" id="MobiDB-lite"/>
    </source>
</evidence>
<feature type="region of interest" description="Disordered" evidence="1">
    <location>
        <begin position="64"/>
        <end position="94"/>
    </location>
</feature>
<reference evidence="2 3" key="1">
    <citation type="submission" date="2017-02" db="EMBL/GenBank/DDBJ databases">
        <authorList>
            <person name="Peterson S.W."/>
        </authorList>
    </citation>
    <scope>NUCLEOTIDE SEQUENCE [LARGE SCALE GENOMIC DNA]</scope>
    <source>
        <strain evidence="2 3">USBA 369</strain>
    </source>
</reference>
<dbReference type="OrthoDB" id="3782725at2"/>
<gene>
    <name evidence="2" type="ORF">SAMN05428963_11374</name>
</gene>